<sequence length="288" mass="33213">MAELDRTHKKPRIRLIGSLIKLTVTAGKPPGAFTLPTIPCHKIQPNQTWTRQSPNGFLFNDKWNFLSCQRARSRNCFQNLTLYVLGDSNSRHHYNSWCKLINAVQRIKQTIPAWHSPLECSKPSINFFSRWDPHASPFTVSMGVWTLLGTQIIPSSHVIDSIPAKTPGRVLLVLHHYFHLTMHHVTAFHNMVIASRDAVARLLDRNPNVQVLVQGPHVTYVGWDKHYVAGDGLARFMEELLVQEYRPLRDRVIYLRTWDLTLASENFPYHPRLQRTIDDLILDLMCGR</sequence>
<dbReference type="Proteomes" id="UP000694888">
    <property type="component" value="Unplaced"/>
</dbReference>
<dbReference type="PANTHER" id="PTHR16165">
    <property type="entry name" value="NXPE FAMILY MEMBER"/>
    <property type="match status" value="1"/>
</dbReference>
<evidence type="ECO:0000313" key="3">
    <source>
        <dbReference type="RefSeq" id="XP_012935484.1"/>
    </source>
</evidence>
<accession>A0ABM0ZVM9</accession>
<dbReference type="Pfam" id="PF24536">
    <property type="entry name" value="NXPE4_C"/>
    <property type="match status" value="1"/>
</dbReference>
<name>A0ABM0ZVM9_APLCA</name>
<dbReference type="GeneID" id="101863731"/>
<dbReference type="RefSeq" id="XP_012935484.1">
    <property type="nucleotide sequence ID" value="XM_013080030.2"/>
</dbReference>
<keyword evidence="2" id="KW-1185">Reference proteome</keyword>
<proteinExistence type="predicted"/>
<dbReference type="InterPro" id="IPR057106">
    <property type="entry name" value="NXPE4_C"/>
</dbReference>
<evidence type="ECO:0000259" key="1">
    <source>
        <dbReference type="Pfam" id="PF24536"/>
    </source>
</evidence>
<gene>
    <name evidence="3" type="primary">LOC101863731</name>
</gene>
<protein>
    <submittedName>
        <fullName evidence="3">Uncharacterized protein LOC101863731</fullName>
    </submittedName>
</protein>
<evidence type="ECO:0000313" key="2">
    <source>
        <dbReference type="Proteomes" id="UP000694888"/>
    </source>
</evidence>
<feature type="domain" description="NXPE C-terminal" evidence="1">
    <location>
        <begin position="63"/>
        <end position="273"/>
    </location>
</feature>
<organism evidence="2 3">
    <name type="scientific">Aplysia californica</name>
    <name type="common">California sea hare</name>
    <dbReference type="NCBI Taxonomy" id="6500"/>
    <lineage>
        <taxon>Eukaryota</taxon>
        <taxon>Metazoa</taxon>
        <taxon>Spiralia</taxon>
        <taxon>Lophotrochozoa</taxon>
        <taxon>Mollusca</taxon>
        <taxon>Gastropoda</taxon>
        <taxon>Heterobranchia</taxon>
        <taxon>Euthyneura</taxon>
        <taxon>Tectipleura</taxon>
        <taxon>Aplysiida</taxon>
        <taxon>Aplysioidea</taxon>
        <taxon>Aplysiidae</taxon>
        <taxon>Aplysia</taxon>
    </lineage>
</organism>
<dbReference type="PANTHER" id="PTHR16165:SF5">
    <property type="entry name" value="NXPE FAMILY MEMBER 3"/>
    <property type="match status" value="1"/>
</dbReference>
<reference evidence="3" key="1">
    <citation type="submission" date="2025-08" db="UniProtKB">
        <authorList>
            <consortium name="RefSeq"/>
        </authorList>
    </citation>
    <scope>IDENTIFICATION</scope>
</reference>